<reference evidence="3" key="2">
    <citation type="journal article" date="2020" name="Nat. Commun.">
        <title>Large-scale genome sequencing of mycorrhizal fungi provides insights into the early evolution of symbiotic traits.</title>
        <authorList>
            <person name="Miyauchi S."/>
            <person name="Kiss E."/>
            <person name="Kuo A."/>
            <person name="Drula E."/>
            <person name="Kohler A."/>
            <person name="Sanchez-Garcia M."/>
            <person name="Morin E."/>
            <person name="Andreopoulos B."/>
            <person name="Barry K.W."/>
            <person name="Bonito G."/>
            <person name="Buee M."/>
            <person name="Carver A."/>
            <person name="Chen C."/>
            <person name="Cichocki N."/>
            <person name="Clum A."/>
            <person name="Culley D."/>
            <person name="Crous P.W."/>
            <person name="Fauchery L."/>
            <person name="Girlanda M."/>
            <person name="Hayes R.D."/>
            <person name="Keri Z."/>
            <person name="LaButti K."/>
            <person name="Lipzen A."/>
            <person name="Lombard V."/>
            <person name="Magnuson J."/>
            <person name="Maillard F."/>
            <person name="Murat C."/>
            <person name="Nolan M."/>
            <person name="Ohm R.A."/>
            <person name="Pangilinan J."/>
            <person name="Pereira M.F."/>
            <person name="Perotto S."/>
            <person name="Peter M."/>
            <person name="Pfister S."/>
            <person name="Riley R."/>
            <person name="Sitrit Y."/>
            <person name="Stielow J.B."/>
            <person name="Szollosi G."/>
            <person name="Zifcakova L."/>
            <person name="Stursova M."/>
            <person name="Spatafora J.W."/>
            <person name="Tedersoo L."/>
            <person name="Vaario L.M."/>
            <person name="Yamada A."/>
            <person name="Yan M."/>
            <person name="Wang P."/>
            <person name="Xu J."/>
            <person name="Bruns T."/>
            <person name="Baldrian P."/>
            <person name="Vilgalys R."/>
            <person name="Dunand C."/>
            <person name="Henrissat B."/>
            <person name="Grigoriev I.V."/>
            <person name="Hibbett D."/>
            <person name="Nagy L.G."/>
            <person name="Martin F.M."/>
        </authorList>
    </citation>
    <scope>NUCLEOTIDE SEQUENCE</scope>
    <source>
        <strain evidence="3">Prilba</strain>
    </source>
</reference>
<dbReference type="OrthoDB" id="298939at2759"/>
<keyword evidence="4" id="KW-1185">Reference proteome</keyword>
<dbReference type="InterPro" id="IPR014756">
    <property type="entry name" value="Ig_E-set"/>
</dbReference>
<dbReference type="SUPFAM" id="SSF81296">
    <property type="entry name" value="E set domains"/>
    <property type="match status" value="2"/>
</dbReference>
<comment type="caution">
    <text evidence="3">The sequence shown here is derived from an EMBL/GenBank/DDBJ whole genome shotgun (WGS) entry which is preliminary data.</text>
</comment>
<evidence type="ECO:0000313" key="3">
    <source>
        <dbReference type="EMBL" id="KAF8482031.1"/>
    </source>
</evidence>
<dbReference type="PANTHER" id="PTHR11188:SF17">
    <property type="entry name" value="FI21816P1"/>
    <property type="match status" value="1"/>
</dbReference>
<dbReference type="GO" id="GO:0005737">
    <property type="term" value="C:cytoplasm"/>
    <property type="evidence" value="ECO:0007669"/>
    <property type="project" value="TreeGrafter"/>
</dbReference>
<proteinExistence type="predicted"/>
<name>A0A9P5MYQ6_9AGAM</name>
<accession>A0A9P5MYQ6</accession>
<dbReference type="EMBL" id="WHVB01000006">
    <property type="protein sequence ID" value="KAF8482031.1"/>
    <property type="molecule type" value="Genomic_DNA"/>
</dbReference>
<feature type="region of interest" description="Disordered" evidence="1">
    <location>
        <begin position="549"/>
        <end position="578"/>
    </location>
</feature>
<dbReference type="PANTHER" id="PTHR11188">
    <property type="entry name" value="ARRESTIN DOMAIN CONTAINING PROTEIN"/>
    <property type="match status" value="1"/>
</dbReference>
<evidence type="ECO:0000259" key="2">
    <source>
        <dbReference type="SMART" id="SM01017"/>
    </source>
</evidence>
<sequence>MVSFQPQVTHPRSKELRSLSPSHHENRSLRWPRHALTAEQPWPVAMEMQGSSCAVGSNSTIDTFCANGGQSGSFQFSQGEVEQHRIQRQFSIISLLPQESQAPEGLVCLLGDKHGKLKAGATVRPRGQNDQSYITADNPTALHNPVNMTALERAKPRPRVQLNLRLAGDTFVQGQTISGQLIVYVRNSEFPVRLANNKLRVIGFECLTDSPKFHIFFHHSCLFDDISYAGEQIFSETPDYSDEEGYREARVGIHVLPFEMTLPDDSFGKPKGVIDLHGAAVRYIVMTSVNIKDPDTNQLSLAHFYRTCSIWPSLSIHDVLVPSSRPLVSTAVMTLSRGDSRSKLKLSARVPRPSYFAGQRCYVHVQILNDTYKTVRSLRLTLIRTTTVYRPRSKKGSRREEHDNNDHVSGSYQSKAFIDEISESHLAMAEPTTRRCASSKGWWAGIGPQERMTFTHSILIPSDALSIARTELVAVDYAIRITAHASAGTLGLTSHLSVTLPIRVLSMLSVDPPTSVSLPPNMPTVTHTNRPDVVNGLYLHLPYSGSENHADFPPSYRTRPPSLEHPQDIRVSGGDMHR</sequence>
<dbReference type="InterPro" id="IPR011022">
    <property type="entry name" value="Arrestin_C-like"/>
</dbReference>
<dbReference type="AlphaFoldDB" id="A0A9P5MYQ6"/>
<reference evidence="3" key="1">
    <citation type="submission" date="2019-10" db="EMBL/GenBank/DDBJ databases">
        <authorList>
            <consortium name="DOE Joint Genome Institute"/>
            <person name="Kuo A."/>
            <person name="Miyauchi S."/>
            <person name="Kiss E."/>
            <person name="Drula E."/>
            <person name="Kohler A."/>
            <person name="Sanchez-Garcia M."/>
            <person name="Andreopoulos B."/>
            <person name="Barry K.W."/>
            <person name="Bonito G."/>
            <person name="Buee M."/>
            <person name="Carver A."/>
            <person name="Chen C."/>
            <person name="Cichocki N."/>
            <person name="Clum A."/>
            <person name="Culley D."/>
            <person name="Crous P.W."/>
            <person name="Fauchery L."/>
            <person name="Girlanda M."/>
            <person name="Hayes R."/>
            <person name="Keri Z."/>
            <person name="LaButti K."/>
            <person name="Lipzen A."/>
            <person name="Lombard V."/>
            <person name="Magnuson J."/>
            <person name="Maillard F."/>
            <person name="Morin E."/>
            <person name="Murat C."/>
            <person name="Nolan M."/>
            <person name="Ohm R."/>
            <person name="Pangilinan J."/>
            <person name="Pereira M."/>
            <person name="Perotto S."/>
            <person name="Peter M."/>
            <person name="Riley R."/>
            <person name="Sitrit Y."/>
            <person name="Stielow B."/>
            <person name="Szollosi G."/>
            <person name="Zifcakova L."/>
            <person name="Stursova M."/>
            <person name="Spatafora J.W."/>
            <person name="Tedersoo L."/>
            <person name="Vaario L.-M."/>
            <person name="Yamada A."/>
            <person name="Yan M."/>
            <person name="Wang P."/>
            <person name="Xu J."/>
            <person name="Bruns T."/>
            <person name="Baldrian P."/>
            <person name="Vilgalys R."/>
            <person name="Henrissat B."/>
            <person name="Grigoriev I.V."/>
            <person name="Hibbett D."/>
            <person name="Nagy L.G."/>
            <person name="Martin F.M."/>
        </authorList>
    </citation>
    <scope>NUCLEOTIDE SEQUENCE</scope>
    <source>
        <strain evidence="3">Prilba</strain>
    </source>
</reference>
<dbReference type="Pfam" id="PF02752">
    <property type="entry name" value="Arrestin_C"/>
    <property type="match status" value="1"/>
</dbReference>
<dbReference type="SMART" id="SM01017">
    <property type="entry name" value="Arrestin_C"/>
    <property type="match status" value="1"/>
</dbReference>
<dbReference type="InterPro" id="IPR050357">
    <property type="entry name" value="Arrestin_domain-protein"/>
</dbReference>
<dbReference type="Gene3D" id="2.60.40.640">
    <property type="match status" value="1"/>
</dbReference>
<evidence type="ECO:0000313" key="4">
    <source>
        <dbReference type="Proteomes" id="UP000759537"/>
    </source>
</evidence>
<evidence type="ECO:0000256" key="1">
    <source>
        <dbReference type="SAM" id="MobiDB-lite"/>
    </source>
</evidence>
<feature type="compositionally biased region" description="Polar residues" evidence="1">
    <location>
        <begin position="1"/>
        <end position="10"/>
    </location>
</feature>
<feature type="domain" description="Arrestin C-terminal-like" evidence="2">
    <location>
        <begin position="340"/>
        <end position="509"/>
    </location>
</feature>
<dbReference type="Proteomes" id="UP000759537">
    <property type="component" value="Unassembled WGS sequence"/>
</dbReference>
<feature type="compositionally biased region" description="Basic and acidic residues" evidence="1">
    <location>
        <begin position="12"/>
        <end position="28"/>
    </location>
</feature>
<feature type="region of interest" description="Disordered" evidence="1">
    <location>
        <begin position="1"/>
        <end position="29"/>
    </location>
</feature>
<organism evidence="3 4">
    <name type="scientific">Russula ochroleuca</name>
    <dbReference type="NCBI Taxonomy" id="152965"/>
    <lineage>
        <taxon>Eukaryota</taxon>
        <taxon>Fungi</taxon>
        <taxon>Dikarya</taxon>
        <taxon>Basidiomycota</taxon>
        <taxon>Agaricomycotina</taxon>
        <taxon>Agaricomycetes</taxon>
        <taxon>Russulales</taxon>
        <taxon>Russulaceae</taxon>
        <taxon>Russula</taxon>
    </lineage>
</organism>
<dbReference type="InterPro" id="IPR014752">
    <property type="entry name" value="Arrestin-like_C"/>
</dbReference>
<dbReference type="GO" id="GO:0015031">
    <property type="term" value="P:protein transport"/>
    <property type="evidence" value="ECO:0007669"/>
    <property type="project" value="TreeGrafter"/>
</dbReference>
<gene>
    <name evidence="3" type="ORF">DFH94DRAFT_418121</name>
</gene>
<protein>
    <recommendedName>
        <fullName evidence="2">Arrestin C-terminal-like domain-containing protein</fullName>
    </recommendedName>
</protein>